<dbReference type="AlphaFoldDB" id="A0A381U9S6"/>
<gene>
    <name evidence="2" type="ORF">METZ01_LOCUS77558</name>
</gene>
<name>A0A381U9S6_9ZZZZ</name>
<dbReference type="SUPFAM" id="SSF53137">
    <property type="entry name" value="Translational machinery components"/>
    <property type="match status" value="1"/>
</dbReference>
<feature type="domain" description="Actinobacteria/chloroflexi VLRF1 release factor" evidence="1">
    <location>
        <begin position="113"/>
        <end position="244"/>
    </location>
</feature>
<dbReference type="Pfam" id="PF18859">
    <property type="entry name" value="acVLRF1"/>
    <property type="match status" value="1"/>
</dbReference>
<reference evidence="2" key="1">
    <citation type="submission" date="2018-05" db="EMBL/GenBank/DDBJ databases">
        <authorList>
            <person name="Lanie J.A."/>
            <person name="Ng W.-L."/>
            <person name="Kazmierczak K.M."/>
            <person name="Andrzejewski T.M."/>
            <person name="Davidsen T.M."/>
            <person name="Wayne K.J."/>
            <person name="Tettelin H."/>
            <person name="Glass J.I."/>
            <person name="Rusch D."/>
            <person name="Podicherti R."/>
            <person name="Tsui H.-C.T."/>
            <person name="Winkler M.E."/>
        </authorList>
    </citation>
    <scope>NUCLEOTIDE SEQUENCE</scope>
</reference>
<dbReference type="EMBL" id="UINC01005973">
    <property type="protein sequence ID" value="SVA24704.1"/>
    <property type="molecule type" value="Genomic_DNA"/>
</dbReference>
<dbReference type="InterPro" id="IPR040783">
    <property type="entry name" value="VLRF1"/>
</dbReference>
<dbReference type="InterPro" id="IPR042226">
    <property type="entry name" value="eFR1_2_sf"/>
</dbReference>
<evidence type="ECO:0000259" key="1">
    <source>
        <dbReference type="Pfam" id="PF18859"/>
    </source>
</evidence>
<accession>A0A381U9S6</accession>
<organism evidence="2">
    <name type="scientific">marine metagenome</name>
    <dbReference type="NCBI Taxonomy" id="408172"/>
    <lineage>
        <taxon>unclassified sequences</taxon>
        <taxon>metagenomes</taxon>
        <taxon>ecological metagenomes</taxon>
    </lineage>
</organism>
<protein>
    <recommendedName>
        <fullName evidence="1">Actinobacteria/chloroflexi VLRF1 release factor domain-containing protein</fullName>
    </recommendedName>
</protein>
<dbReference type="Gene3D" id="3.30.420.60">
    <property type="entry name" value="eRF1 domain 2"/>
    <property type="match status" value="1"/>
</dbReference>
<sequence length="265" mass="30434">MQDSNRTLTMTKDDLERLICELDGMALSKFWSLNLTSSDIETVSVSNADQERWVTEIREVMKGDVRVKNHGLIVIWSDPVKLVINPPKFFSENVSQGSFELHAMKDIFKRQLTIGVVLLRLGYYAVGIFRGDKLAVSKSGSRYVHGRHKKGGSSQARFQRIRNKQAFEIYKKTCDITRGQFVPYERDIDHIFLGGESHVLGGFIDVCPYLHKHKRIIADKILEIRRPGQKALEGILRKIWTSRVVLYKWPHELTVQQVVNRSAVP</sequence>
<evidence type="ECO:0000313" key="2">
    <source>
        <dbReference type="EMBL" id="SVA24704.1"/>
    </source>
</evidence>
<proteinExistence type="predicted"/>